<keyword evidence="2 7" id="KW-0489">Methyltransferase</keyword>
<dbReference type="GO" id="GO:0003676">
    <property type="term" value="F:nucleic acid binding"/>
    <property type="evidence" value="ECO:0007669"/>
    <property type="project" value="InterPro"/>
</dbReference>
<dbReference type="PATRIC" id="fig|909613.9.peg.4724"/>
<dbReference type="GO" id="GO:0032259">
    <property type="term" value="P:methylation"/>
    <property type="evidence" value="ECO:0007669"/>
    <property type="project" value="UniProtKB-KW"/>
</dbReference>
<dbReference type="PANTHER" id="PTHR33841">
    <property type="entry name" value="DNA METHYLTRANSFERASE YEEA-RELATED"/>
    <property type="match status" value="1"/>
</dbReference>
<reference evidence="7 8" key="1">
    <citation type="journal article" date="2014" name="Genome Announc.">
        <title>Draft Genome Sequence of the Antitrypanosomally Active Sponge-Associated Bacterium Actinokineospora sp. Strain EG49.</title>
        <authorList>
            <person name="Harjes J."/>
            <person name="Ryu T."/>
            <person name="Abdelmohsen U.R."/>
            <person name="Moitinho-Silva L."/>
            <person name="Horn H."/>
            <person name="Ravasi T."/>
            <person name="Hentschel U."/>
        </authorList>
    </citation>
    <scope>NUCLEOTIDE SEQUENCE [LARGE SCALE GENOMIC DNA]</scope>
    <source>
        <strain evidence="7 8">EG49</strain>
    </source>
</reference>
<evidence type="ECO:0000313" key="8">
    <source>
        <dbReference type="Proteomes" id="UP000019277"/>
    </source>
</evidence>
<dbReference type="RefSeq" id="WP_200873437.1">
    <property type="nucleotide sequence ID" value="NZ_AYXG01000179.1"/>
</dbReference>
<dbReference type="InterPro" id="IPR011639">
    <property type="entry name" value="MethylTrfase_TaqI-like_dom"/>
</dbReference>
<dbReference type="eggNOG" id="COG0827">
    <property type="taxonomic scope" value="Bacteria"/>
</dbReference>
<evidence type="ECO:0000259" key="6">
    <source>
        <dbReference type="Pfam" id="PF07669"/>
    </source>
</evidence>
<evidence type="ECO:0000313" key="7">
    <source>
        <dbReference type="EMBL" id="EWC60014.1"/>
    </source>
</evidence>
<accession>W7J1N5</accession>
<name>W7J1N5_9PSEU</name>
<proteinExistence type="predicted"/>
<evidence type="ECO:0000256" key="3">
    <source>
        <dbReference type="ARBA" id="ARBA00022679"/>
    </source>
</evidence>
<dbReference type="EC" id="2.1.1.72" evidence="1"/>
<keyword evidence="8" id="KW-1185">Reference proteome</keyword>
<evidence type="ECO:0000256" key="5">
    <source>
        <dbReference type="ARBA" id="ARBA00047942"/>
    </source>
</evidence>
<dbReference type="CDD" id="cd02440">
    <property type="entry name" value="AdoMet_MTases"/>
    <property type="match status" value="1"/>
</dbReference>
<keyword evidence="4" id="KW-0949">S-adenosyl-L-methionine</keyword>
<organism evidence="7 8">
    <name type="scientific">Actinokineospora spheciospongiae</name>
    <dbReference type="NCBI Taxonomy" id="909613"/>
    <lineage>
        <taxon>Bacteria</taxon>
        <taxon>Bacillati</taxon>
        <taxon>Actinomycetota</taxon>
        <taxon>Actinomycetes</taxon>
        <taxon>Pseudonocardiales</taxon>
        <taxon>Pseudonocardiaceae</taxon>
        <taxon>Actinokineospora</taxon>
    </lineage>
</organism>
<dbReference type="EMBL" id="AYXG01000179">
    <property type="protein sequence ID" value="EWC60014.1"/>
    <property type="molecule type" value="Genomic_DNA"/>
</dbReference>
<dbReference type="REBASE" id="84854">
    <property type="entry name" value="M.AspEG49ORF4723P"/>
</dbReference>
<evidence type="ECO:0000256" key="4">
    <source>
        <dbReference type="ARBA" id="ARBA00022691"/>
    </source>
</evidence>
<dbReference type="InterPro" id="IPR029063">
    <property type="entry name" value="SAM-dependent_MTases_sf"/>
</dbReference>
<dbReference type="Pfam" id="PF07669">
    <property type="entry name" value="Eco57I"/>
    <property type="match status" value="1"/>
</dbReference>
<dbReference type="Proteomes" id="UP000019277">
    <property type="component" value="Unassembled WGS sequence"/>
</dbReference>
<gene>
    <name evidence="7" type="ORF">UO65_4723</name>
</gene>
<sequence>MDRRKRFGVHYTPAALARFVAGRVVARVGGRVRVLDPACGDGELLAAVGELVEAELVGFDLDPEAVAAARGRLPGAEIAVGDFTEVGEALPAGSFDVVITNPPYVRTQVLGGEDTRRLAARFGLRGRIDLTHPFVAMVPRLLKPGGVFGLLCSNRFLSTKAGANVRGLLSERLSVREVYDLGDTKLFEAAVLPAVVVATNDREHRTARYASAYQVERGAPAGDLFAAVTSDSSSTVSVRGRSFAVEVGTLGRSGPEDPWRLSTPERERRSTSVRARTWKTLGELAKIRVGIKTTADQVFIGDHWDALPADRVPEAALLRPLLTHADVRQWTAPGPARVRVLYPYLDLPTRKPVDLALHPRAAAYLASHRERLEGRRYVAAAGREWFEIWVPHRPSLWRVPKIVFPDISPEPRFAVDRSGAVVNGDCYWISVPELGGDDLAHLVLGVANSAFGTRFYDEVCGNRLYAGRRRWITQYVARLPVPHPDSAAAREIVAAARGLAGGDPSLLPRLERAVERAFE</sequence>
<dbReference type="GO" id="GO:0009007">
    <property type="term" value="F:site-specific DNA-methyltransferase (adenine-specific) activity"/>
    <property type="evidence" value="ECO:0007669"/>
    <property type="project" value="UniProtKB-EC"/>
</dbReference>
<dbReference type="PANTHER" id="PTHR33841:SF1">
    <property type="entry name" value="DNA METHYLTRANSFERASE A"/>
    <property type="match status" value="1"/>
</dbReference>
<dbReference type="PROSITE" id="PS00092">
    <property type="entry name" value="N6_MTASE"/>
    <property type="match status" value="1"/>
</dbReference>
<evidence type="ECO:0000256" key="1">
    <source>
        <dbReference type="ARBA" id="ARBA00011900"/>
    </source>
</evidence>
<comment type="caution">
    <text evidence="7">The sequence shown here is derived from an EMBL/GenBank/DDBJ whole genome shotgun (WGS) entry which is preliminary data.</text>
</comment>
<dbReference type="STRING" id="909613.UO65_4723"/>
<dbReference type="PRINTS" id="PR00507">
    <property type="entry name" value="N12N6MTFRASE"/>
</dbReference>
<dbReference type="AlphaFoldDB" id="W7J1N5"/>
<dbReference type="InterPro" id="IPR002052">
    <property type="entry name" value="DNA_methylase_N6_adenine_CS"/>
</dbReference>
<keyword evidence="3 7" id="KW-0808">Transferase</keyword>
<comment type="catalytic activity">
    <reaction evidence="5">
        <text>a 2'-deoxyadenosine in DNA + S-adenosyl-L-methionine = an N(6)-methyl-2'-deoxyadenosine in DNA + S-adenosyl-L-homocysteine + H(+)</text>
        <dbReference type="Rhea" id="RHEA:15197"/>
        <dbReference type="Rhea" id="RHEA-COMP:12418"/>
        <dbReference type="Rhea" id="RHEA-COMP:12419"/>
        <dbReference type="ChEBI" id="CHEBI:15378"/>
        <dbReference type="ChEBI" id="CHEBI:57856"/>
        <dbReference type="ChEBI" id="CHEBI:59789"/>
        <dbReference type="ChEBI" id="CHEBI:90615"/>
        <dbReference type="ChEBI" id="CHEBI:90616"/>
        <dbReference type="EC" id="2.1.1.72"/>
    </reaction>
</comment>
<dbReference type="Gene3D" id="3.40.50.150">
    <property type="entry name" value="Vaccinia Virus protein VP39"/>
    <property type="match status" value="1"/>
</dbReference>
<dbReference type="GO" id="GO:0006304">
    <property type="term" value="P:DNA modification"/>
    <property type="evidence" value="ECO:0007669"/>
    <property type="project" value="InterPro"/>
</dbReference>
<protein>
    <recommendedName>
        <fullName evidence="1">site-specific DNA-methyltransferase (adenine-specific)</fullName>
        <ecNumber evidence="1">2.1.1.72</ecNumber>
    </recommendedName>
</protein>
<evidence type="ECO:0000256" key="2">
    <source>
        <dbReference type="ARBA" id="ARBA00022603"/>
    </source>
</evidence>
<dbReference type="SUPFAM" id="SSF53335">
    <property type="entry name" value="S-adenosyl-L-methionine-dependent methyltransferases"/>
    <property type="match status" value="1"/>
</dbReference>
<feature type="domain" description="Type II methyltransferase M.TaqI-like" evidence="6">
    <location>
        <begin position="92"/>
        <end position="187"/>
    </location>
</feature>
<dbReference type="InterPro" id="IPR050953">
    <property type="entry name" value="N4_N6_ade-DNA_methylase"/>
</dbReference>